<dbReference type="AlphaFoldDB" id="A0A368TAN4"/>
<name>A0A368TAN4_9ACTN</name>
<dbReference type="Proteomes" id="UP000253318">
    <property type="component" value="Unassembled WGS sequence"/>
</dbReference>
<dbReference type="EMBL" id="QEIN01000015">
    <property type="protein sequence ID" value="RCV61789.1"/>
    <property type="molecule type" value="Genomic_DNA"/>
</dbReference>
<evidence type="ECO:0000256" key="1">
    <source>
        <dbReference type="PROSITE-ProRule" id="PRU00325"/>
    </source>
</evidence>
<dbReference type="RefSeq" id="WP_114397644.1">
    <property type="nucleotide sequence ID" value="NZ_QEIM01000043.1"/>
</dbReference>
<dbReference type="GO" id="GO:0008270">
    <property type="term" value="F:zinc ion binding"/>
    <property type="evidence" value="ECO:0007669"/>
    <property type="project" value="UniProtKB-KW"/>
</dbReference>
<accession>A0A368TAN4</accession>
<evidence type="ECO:0000313" key="5">
    <source>
        <dbReference type="Proteomes" id="UP000253318"/>
    </source>
</evidence>
<evidence type="ECO:0000313" key="4">
    <source>
        <dbReference type="EMBL" id="RCV61789.1"/>
    </source>
</evidence>
<protein>
    <recommendedName>
        <fullName evidence="3">SWIM-type domain-containing protein</fullName>
    </recommendedName>
</protein>
<dbReference type="PANTHER" id="PTHR38133">
    <property type="entry name" value="SLR1429 PROTEIN"/>
    <property type="match status" value="1"/>
</dbReference>
<gene>
    <name evidence="4" type="ORF">DEF24_03440</name>
</gene>
<keyword evidence="1" id="KW-0862">Zinc</keyword>
<sequence>MTDLRDDRVRGFPAFPAGRRRSGRARSWWGDAWIAALEETALDPAPLGRGRRYATSGRVGAITVSPGRLAAAVHDEHGAEYRTVVAVAELSDTDWHRFLDEVAARAGHVAALLERDMPHDLVAAAADAGVPLLPAVGDLDPECDCPEWDLPCRHAAALCYQAARLLDEDPFVLLLLRGRGERELLAELERRGAGVERSGPAVRPVRAAPAAGEGEPARLAYARALPPLPAPLTGSPPARRPLAVPEAPGVDPADLDRLAADAAARARDLLAAAEVAGQ</sequence>
<proteinExistence type="predicted"/>
<feature type="domain" description="SWIM-type" evidence="3">
    <location>
        <begin position="128"/>
        <end position="163"/>
    </location>
</feature>
<dbReference type="PANTHER" id="PTHR38133:SF1">
    <property type="entry name" value="SLR1429 PROTEIN"/>
    <property type="match status" value="1"/>
</dbReference>
<dbReference type="Pfam" id="PF04434">
    <property type="entry name" value="SWIM"/>
    <property type="match status" value="1"/>
</dbReference>
<dbReference type="PROSITE" id="PS50966">
    <property type="entry name" value="ZF_SWIM"/>
    <property type="match status" value="1"/>
</dbReference>
<keyword evidence="5" id="KW-1185">Reference proteome</keyword>
<comment type="caution">
    <text evidence="4">The sequence shown here is derived from an EMBL/GenBank/DDBJ whole genome shotgun (WGS) entry which is preliminary data.</text>
</comment>
<keyword evidence="1" id="KW-0479">Metal-binding</keyword>
<keyword evidence="1" id="KW-0863">Zinc-finger</keyword>
<evidence type="ECO:0000259" key="3">
    <source>
        <dbReference type="PROSITE" id="PS50966"/>
    </source>
</evidence>
<evidence type="ECO:0000256" key="2">
    <source>
        <dbReference type="SAM" id="MobiDB-lite"/>
    </source>
</evidence>
<dbReference type="InterPro" id="IPR007527">
    <property type="entry name" value="Znf_SWIM"/>
</dbReference>
<organism evidence="4 5">
    <name type="scientific">Marinitenerispora sediminis</name>
    <dbReference type="NCBI Taxonomy" id="1931232"/>
    <lineage>
        <taxon>Bacteria</taxon>
        <taxon>Bacillati</taxon>
        <taxon>Actinomycetota</taxon>
        <taxon>Actinomycetes</taxon>
        <taxon>Streptosporangiales</taxon>
        <taxon>Nocardiopsidaceae</taxon>
        <taxon>Marinitenerispora</taxon>
    </lineage>
</organism>
<dbReference type="OrthoDB" id="188274at2"/>
<reference evidence="4 5" key="1">
    <citation type="submission" date="2018-04" db="EMBL/GenBank/DDBJ databases">
        <title>Novel actinobacteria from marine sediment.</title>
        <authorList>
            <person name="Ng Z.Y."/>
            <person name="Tan G.Y.A."/>
        </authorList>
    </citation>
    <scope>NUCLEOTIDE SEQUENCE [LARGE SCALE GENOMIC DNA]</scope>
    <source>
        <strain evidence="4 5">TPS81</strain>
    </source>
</reference>
<feature type="region of interest" description="Disordered" evidence="2">
    <location>
        <begin position="230"/>
        <end position="255"/>
    </location>
</feature>